<dbReference type="AlphaFoldDB" id="A0A9N9QLW4"/>
<keyword evidence="3" id="KW-1185">Reference proteome</keyword>
<gene>
    <name evidence="2" type="ORF">CEUTPL_LOCUS4937</name>
</gene>
<dbReference type="EMBL" id="OU892278">
    <property type="protein sequence ID" value="CAG9764296.1"/>
    <property type="molecule type" value="Genomic_DNA"/>
</dbReference>
<evidence type="ECO:0000313" key="3">
    <source>
        <dbReference type="Proteomes" id="UP001152799"/>
    </source>
</evidence>
<name>A0A9N9QLW4_9CUCU</name>
<dbReference type="Proteomes" id="UP001152799">
    <property type="component" value="Chromosome 2"/>
</dbReference>
<feature type="compositionally biased region" description="Basic and acidic residues" evidence="1">
    <location>
        <begin position="37"/>
        <end position="52"/>
    </location>
</feature>
<protein>
    <submittedName>
        <fullName evidence="2">Uncharacterized protein</fullName>
    </submittedName>
</protein>
<sequence>MLANCAHRAQLSVLLQKSEILTETPNKELLIACESKKKDRQANLEKKLEQKPSKKGKASAKHPAKNNKTVKRKVFEEEVPDCQLCDDDELDDTEVNLGDRRLVCDDWSKKDEYWFQCAICGKWAQELCSGVDSPECYICDFCDH</sequence>
<evidence type="ECO:0000256" key="1">
    <source>
        <dbReference type="SAM" id="MobiDB-lite"/>
    </source>
</evidence>
<organism evidence="2 3">
    <name type="scientific">Ceutorhynchus assimilis</name>
    <name type="common">cabbage seed weevil</name>
    <dbReference type="NCBI Taxonomy" id="467358"/>
    <lineage>
        <taxon>Eukaryota</taxon>
        <taxon>Metazoa</taxon>
        <taxon>Ecdysozoa</taxon>
        <taxon>Arthropoda</taxon>
        <taxon>Hexapoda</taxon>
        <taxon>Insecta</taxon>
        <taxon>Pterygota</taxon>
        <taxon>Neoptera</taxon>
        <taxon>Endopterygota</taxon>
        <taxon>Coleoptera</taxon>
        <taxon>Polyphaga</taxon>
        <taxon>Cucujiformia</taxon>
        <taxon>Curculionidae</taxon>
        <taxon>Ceutorhynchinae</taxon>
        <taxon>Ceutorhynchus</taxon>
    </lineage>
</organism>
<evidence type="ECO:0000313" key="2">
    <source>
        <dbReference type="EMBL" id="CAG9764296.1"/>
    </source>
</evidence>
<feature type="region of interest" description="Disordered" evidence="1">
    <location>
        <begin position="37"/>
        <end position="70"/>
    </location>
</feature>
<feature type="compositionally biased region" description="Basic residues" evidence="1">
    <location>
        <begin position="53"/>
        <end position="70"/>
    </location>
</feature>
<reference evidence="2" key="1">
    <citation type="submission" date="2022-01" db="EMBL/GenBank/DDBJ databases">
        <authorList>
            <person name="King R."/>
        </authorList>
    </citation>
    <scope>NUCLEOTIDE SEQUENCE</scope>
</reference>
<proteinExistence type="predicted"/>
<dbReference type="OrthoDB" id="8191755at2759"/>
<accession>A0A9N9QLW4</accession>